<evidence type="ECO:0000256" key="1">
    <source>
        <dbReference type="SAM" id="MobiDB-lite"/>
    </source>
</evidence>
<dbReference type="AlphaFoldDB" id="A0A366LV71"/>
<feature type="compositionally biased region" description="Basic and acidic residues" evidence="1">
    <location>
        <begin position="700"/>
        <end position="726"/>
    </location>
</feature>
<dbReference type="PANTHER" id="PTHR32305">
    <property type="match status" value="1"/>
</dbReference>
<feature type="region of interest" description="Disordered" evidence="1">
    <location>
        <begin position="606"/>
        <end position="752"/>
    </location>
</feature>
<evidence type="ECO:0000313" key="3">
    <source>
        <dbReference type="Proteomes" id="UP000253303"/>
    </source>
</evidence>
<dbReference type="Proteomes" id="UP000253303">
    <property type="component" value="Unassembled WGS sequence"/>
</dbReference>
<dbReference type="NCBIfam" id="TIGR01643">
    <property type="entry name" value="YD_repeat_2x"/>
    <property type="match status" value="1"/>
</dbReference>
<feature type="compositionally biased region" description="Basic residues" evidence="1">
    <location>
        <begin position="610"/>
        <end position="631"/>
    </location>
</feature>
<dbReference type="Pfam" id="PF05593">
    <property type="entry name" value="RHS_repeat"/>
    <property type="match status" value="2"/>
</dbReference>
<dbReference type="InterPro" id="IPR050708">
    <property type="entry name" value="T6SS_VgrG/RHS"/>
</dbReference>
<dbReference type="InterPro" id="IPR022385">
    <property type="entry name" value="Rhs_assc_core"/>
</dbReference>
<name>A0A366LV71_9ACTN</name>
<protein>
    <recommendedName>
        <fullName evidence="4">RHS repeat-associated protein</fullName>
    </recommendedName>
</protein>
<evidence type="ECO:0008006" key="4">
    <source>
        <dbReference type="Google" id="ProtNLM"/>
    </source>
</evidence>
<dbReference type="Gene3D" id="2.180.10.10">
    <property type="entry name" value="RHS repeat-associated core"/>
    <property type="match status" value="1"/>
</dbReference>
<gene>
    <name evidence="2" type="ORF">DP939_25025</name>
</gene>
<evidence type="ECO:0000313" key="2">
    <source>
        <dbReference type="EMBL" id="RBQ17214.1"/>
    </source>
</evidence>
<sequence>MREQITSVREPSAVNGGPPIWTSHTYDPLGQLIRVTDDKNNHTTSAYDDFGRRTTVTSPDSGRTTTGYDLAGNMISKATANLASRNQKIGYGYDFNRLVSIDHPTFKNNDVRYTYGEPGAQHNAAGRPAKIKDAGGVTTRQYGPLGEIVSETKTLPWFGPYTKTFTTDYRYDNFGRVLQLVYPDGEVLSYGYDSGGQVISAIGVKGGHTYPYLRDMQYDKFEQRTRVSLGNGTTTTFSYDAADRSLALLRSTLPTGYEFQHLRYGYDDVGNITRVQNDTNIPDASTTPKLGGPSAQTFIHDNLYRLTQASGQYTPDVHKTDTYAFRTTYDTIHNIVGKHQRHAIVAANGGEHVQQDTTYTHVYRFGSRPHAPAAAGPHDMRYDDNGNLIDQDLTLPGSPRRQLIWDEDNRLACVHDTAKFVTQPQHPSACDDFLTPPTVRFTYDDQGQRVVKDGYQTTLYPNQNYTSRSQAEYKHVFVGTTRIASKTSRPTPVFEKDQIFYHGDQIGSTSFGTDGNGRLAEHLNYFPSGETWVAEGPGNTGPYQFTGKELDQETGYYYHGARYYDPRMGLWKSADPVIDDYLNCEGNDGVYNPGNLNLYGLRLQQPRPEHRPRRQPRLPHPRRHPGRQGRHVGHDRLQRLPGRQNGGQHGHRRRRGPQDLAGGRHRSRLGPGRSGPRPAEIRRTHRRLGRRHPSRQARHRLGERQGERADAEVRRRSRAADARDPLRQQLHSRHRSSDGRRHHQTDRRGRAR</sequence>
<accession>A0A366LV71</accession>
<feature type="compositionally biased region" description="Low complexity" evidence="1">
    <location>
        <begin position="669"/>
        <end position="678"/>
    </location>
</feature>
<feature type="compositionally biased region" description="Basic residues" evidence="1">
    <location>
        <begin position="683"/>
        <end position="699"/>
    </location>
</feature>
<dbReference type="PANTHER" id="PTHR32305:SF15">
    <property type="entry name" value="PROTEIN RHSA-RELATED"/>
    <property type="match status" value="1"/>
</dbReference>
<dbReference type="RefSeq" id="WP_113983222.1">
    <property type="nucleotide sequence ID" value="NZ_QMEY01000012.1"/>
</dbReference>
<dbReference type="EMBL" id="QMEY01000012">
    <property type="protein sequence ID" value="RBQ17214.1"/>
    <property type="molecule type" value="Genomic_DNA"/>
</dbReference>
<feature type="compositionally biased region" description="Basic residues" evidence="1">
    <location>
        <begin position="730"/>
        <end position="752"/>
    </location>
</feature>
<dbReference type="InterPro" id="IPR031325">
    <property type="entry name" value="RHS_repeat"/>
</dbReference>
<comment type="caution">
    <text evidence="2">The sequence shown here is derived from an EMBL/GenBank/DDBJ whole genome shotgun (WGS) entry which is preliminary data.</text>
</comment>
<proteinExistence type="predicted"/>
<dbReference type="InterPro" id="IPR006530">
    <property type="entry name" value="YD"/>
</dbReference>
<organism evidence="2 3">
    <name type="scientific">Spongiactinospora rosea</name>
    <dbReference type="NCBI Taxonomy" id="2248750"/>
    <lineage>
        <taxon>Bacteria</taxon>
        <taxon>Bacillati</taxon>
        <taxon>Actinomycetota</taxon>
        <taxon>Actinomycetes</taxon>
        <taxon>Streptosporangiales</taxon>
        <taxon>Streptosporangiaceae</taxon>
        <taxon>Spongiactinospora</taxon>
    </lineage>
</organism>
<dbReference type="OrthoDB" id="9765204at2"/>
<reference evidence="2 3" key="1">
    <citation type="submission" date="2018-06" db="EMBL/GenBank/DDBJ databases">
        <title>Sphaerisporangium craniellae sp. nov., isolated from a marine sponge in the South China Sea.</title>
        <authorList>
            <person name="Li L."/>
        </authorList>
    </citation>
    <scope>NUCLEOTIDE SEQUENCE [LARGE SCALE GENOMIC DNA]</scope>
    <source>
        <strain evidence="2 3">LHW63015</strain>
    </source>
</reference>
<dbReference type="NCBIfam" id="TIGR03696">
    <property type="entry name" value="Rhs_assc_core"/>
    <property type="match status" value="1"/>
</dbReference>
<keyword evidence="3" id="KW-1185">Reference proteome</keyword>